<feature type="transmembrane region" description="Helical" evidence="1">
    <location>
        <begin position="6"/>
        <end position="27"/>
    </location>
</feature>
<keyword evidence="1" id="KW-0812">Transmembrane</keyword>
<reference evidence="2 3" key="1">
    <citation type="submission" date="2015-01" db="EMBL/GenBank/DDBJ databases">
        <title>Vibrio sp. C1 JCM 19231 whole genome shotgun sequence.</title>
        <authorList>
            <person name="Sawabe T."/>
            <person name="Meirelles P."/>
            <person name="Feng G."/>
            <person name="Sayaka M."/>
            <person name="Hattori M."/>
            <person name="Ohkuma M."/>
        </authorList>
    </citation>
    <scope>NUCLEOTIDE SEQUENCE [LARGE SCALE GENOMIC DNA]</scope>
    <source>
        <strain evidence="3">JCM 19231</strain>
    </source>
</reference>
<dbReference type="InterPro" id="IPR022090">
    <property type="entry name" value="DUF3634"/>
</dbReference>
<comment type="caution">
    <text evidence="2">The sequence shown here is derived from an EMBL/GenBank/DDBJ whole genome shotgun (WGS) entry which is preliminary data.</text>
</comment>
<dbReference type="Proteomes" id="UP000031671">
    <property type="component" value="Unassembled WGS sequence"/>
</dbReference>
<gene>
    <name evidence="2" type="ORF">JCM19231_2902</name>
</gene>
<organism evidence="2 3">
    <name type="scientific">Vibrio ishigakensis</name>
    <dbReference type="NCBI Taxonomy" id="1481914"/>
    <lineage>
        <taxon>Bacteria</taxon>
        <taxon>Pseudomonadati</taxon>
        <taxon>Pseudomonadota</taxon>
        <taxon>Gammaproteobacteria</taxon>
        <taxon>Vibrionales</taxon>
        <taxon>Vibrionaceae</taxon>
        <taxon>Vibrio</taxon>
    </lineage>
</organism>
<protein>
    <recommendedName>
        <fullName evidence="4">DUF3634 family protein</fullName>
    </recommendedName>
</protein>
<dbReference type="RefSeq" id="WP_261835585.1">
    <property type="nucleotide sequence ID" value="NZ_AP024881.1"/>
</dbReference>
<proteinExistence type="predicted"/>
<keyword evidence="1" id="KW-1133">Transmembrane helix</keyword>
<dbReference type="AlphaFoldDB" id="A0A0B8NSG2"/>
<accession>A0A0B8NSG2</accession>
<evidence type="ECO:0000313" key="3">
    <source>
        <dbReference type="Proteomes" id="UP000031671"/>
    </source>
</evidence>
<dbReference type="EMBL" id="BBRZ01000053">
    <property type="protein sequence ID" value="GAM57425.1"/>
    <property type="molecule type" value="Genomic_DNA"/>
</dbReference>
<evidence type="ECO:0000313" key="2">
    <source>
        <dbReference type="EMBL" id="GAM57425.1"/>
    </source>
</evidence>
<reference evidence="2 3" key="2">
    <citation type="submission" date="2015-01" db="EMBL/GenBank/DDBJ databases">
        <authorList>
            <consortium name="NBRP consortium"/>
            <person name="Sawabe T."/>
            <person name="Meirelles P."/>
            <person name="Feng G."/>
            <person name="Sayaka M."/>
            <person name="Hattori M."/>
            <person name="Ohkuma M."/>
        </authorList>
    </citation>
    <scope>NUCLEOTIDE SEQUENCE [LARGE SCALE GENOMIC DNA]</scope>
    <source>
        <strain evidence="3">JCM 19231</strain>
    </source>
</reference>
<keyword evidence="3" id="KW-1185">Reference proteome</keyword>
<name>A0A0B8NSG2_9VIBR</name>
<evidence type="ECO:0008006" key="4">
    <source>
        <dbReference type="Google" id="ProtNLM"/>
    </source>
</evidence>
<evidence type="ECO:0000256" key="1">
    <source>
        <dbReference type="SAM" id="Phobius"/>
    </source>
</evidence>
<dbReference type="Pfam" id="PF12321">
    <property type="entry name" value="DUF3634"/>
    <property type="match status" value="1"/>
</dbReference>
<keyword evidence="1" id="KW-0472">Membrane</keyword>
<sequence>MLYVILIAAILIFAIVFYDKPLAVYVFKDGELASSKGDTDKQFINRSREIARKHPFSGTVKVYKRRKQYSAKFSKNIPNKVKHNLREQLPGSKAHHNKKR</sequence>